<proteinExistence type="predicted"/>
<dbReference type="EMBL" id="BAAAZT010000069">
    <property type="protein sequence ID" value="GAA3905693.1"/>
    <property type="molecule type" value="Genomic_DNA"/>
</dbReference>
<feature type="transmembrane region" description="Helical" evidence="1">
    <location>
        <begin position="14"/>
        <end position="35"/>
    </location>
</feature>
<protein>
    <submittedName>
        <fullName evidence="2">Uncharacterized protein</fullName>
    </submittedName>
</protein>
<organism evidence="2 3">
    <name type="scientific">Halomonas cibimaris</name>
    <dbReference type="NCBI Taxonomy" id="657012"/>
    <lineage>
        <taxon>Bacteria</taxon>
        <taxon>Pseudomonadati</taxon>
        <taxon>Pseudomonadota</taxon>
        <taxon>Gammaproteobacteria</taxon>
        <taxon>Oceanospirillales</taxon>
        <taxon>Halomonadaceae</taxon>
        <taxon>Halomonas</taxon>
    </lineage>
</organism>
<evidence type="ECO:0000256" key="1">
    <source>
        <dbReference type="SAM" id="Phobius"/>
    </source>
</evidence>
<gene>
    <name evidence="2" type="ORF">GCM10022228_14950</name>
</gene>
<keyword evidence="1" id="KW-1133">Transmembrane helix</keyword>
<dbReference type="Proteomes" id="UP001500133">
    <property type="component" value="Unassembled WGS sequence"/>
</dbReference>
<dbReference type="RefSeq" id="WP_344703919.1">
    <property type="nucleotide sequence ID" value="NZ_BAAAZT010000069.1"/>
</dbReference>
<keyword evidence="3" id="KW-1185">Reference proteome</keyword>
<name>A0ABP7LUP0_9GAMM</name>
<sequence length="72" mass="8322">MGTSWGESFNKPRLYLALLVWFAAALAVMLPLVWLINNRDWGIALMLIMPVAVYALMRLGRRLEHWARLPAR</sequence>
<feature type="transmembrane region" description="Helical" evidence="1">
    <location>
        <begin position="41"/>
        <end position="59"/>
    </location>
</feature>
<comment type="caution">
    <text evidence="2">The sequence shown here is derived from an EMBL/GenBank/DDBJ whole genome shotgun (WGS) entry which is preliminary data.</text>
</comment>
<keyword evidence="1" id="KW-0812">Transmembrane</keyword>
<keyword evidence="1" id="KW-0472">Membrane</keyword>
<evidence type="ECO:0000313" key="3">
    <source>
        <dbReference type="Proteomes" id="UP001500133"/>
    </source>
</evidence>
<accession>A0ABP7LUP0</accession>
<evidence type="ECO:0000313" key="2">
    <source>
        <dbReference type="EMBL" id="GAA3905693.1"/>
    </source>
</evidence>
<reference evidence="3" key="1">
    <citation type="journal article" date="2019" name="Int. J. Syst. Evol. Microbiol.">
        <title>The Global Catalogue of Microorganisms (GCM) 10K type strain sequencing project: providing services to taxonomists for standard genome sequencing and annotation.</title>
        <authorList>
            <consortium name="The Broad Institute Genomics Platform"/>
            <consortium name="The Broad Institute Genome Sequencing Center for Infectious Disease"/>
            <person name="Wu L."/>
            <person name="Ma J."/>
        </authorList>
    </citation>
    <scope>NUCLEOTIDE SEQUENCE [LARGE SCALE GENOMIC DNA]</scope>
    <source>
        <strain evidence="3">JCM 16914</strain>
    </source>
</reference>